<evidence type="ECO:0000313" key="1">
    <source>
        <dbReference type="EMBL" id="HGG01336.1"/>
    </source>
</evidence>
<dbReference type="AlphaFoldDB" id="A0A7C3VS77"/>
<dbReference type="Gene3D" id="3.40.210.10">
    <property type="entry name" value="PVUII Endonuclease, subunit A"/>
    <property type="match status" value="1"/>
</dbReference>
<sequence length="222" mass="26348">MTVQDDTREQELIALFQLEKPMNATRISTDAFLDLNGEKIPFELKSTTSNSVTTVRDFGREHIKKWQDKHWLFGFYETSSNTIQLKYCLYGSPQAMTPWIEEKEAYIIYDHRLSQLVQELLSIELLYDILGEKEYYTIEDAKKLQKRQYSIQEYQKRMDLEGGYSPRRMLSLLQERCRYLIERGSTLNNPHIPASYFNGWERITSNHAQRLREMVVEALKSR</sequence>
<name>A0A7C3VS77_9CYAN</name>
<protein>
    <submittedName>
        <fullName evidence="1">Uncharacterized protein</fullName>
    </submittedName>
</protein>
<comment type="caution">
    <text evidence="1">The sequence shown here is derived from an EMBL/GenBank/DDBJ whole genome shotgun (WGS) entry which is preliminary data.</text>
</comment>
<dbReference type="EMBL" id="DSPX01000122">
    <property type="protein sequence ID" value="HGG01336.1"/>
    <property type="molecule type" value="Genomic_DNA"/>
</dbReference>
<organism evidence="1">
    <name type="scientific">Planktothricoides sp. SpSt-374</name>
    <dbReference type="NCBI Taxonomy" id="2282167"/>
    <lineage>
        <taxon>Bacteria</taxon>
        <taxon>Bacillati</taxon>
        <taxon>Cyanobacteriota</taxon>
        <taxon>Cyanophyceae</taxon>
        <taxon>Oscillatoriophycideae</taxon>
        <taxon>Oscillatoriales</taxon>
        <taxon>Oscillatoriaceae</taxon>
        <taxon>Planktothricoides</taxon>
    </lineage>
</organism>
<proteinExistence type="predicted"/>
<accession>A0A7C3VS77</accession>
<dbReference type="InterPro" id="IPR038402">
    <property type="entry name" value="PvuII_sf"/>
</dbReference>
<reference evidence="1" key="1">
    <citation type="journal article" date="2020" name="mSystems">
        <title>Genome- and Community-Level Interaction Insights into Carbon Utilization and Element Cycling Functions of Hydrothermarchaeota in Hydrothermal Sediment.</title>
        <authorList>
            <person name="Zhou Z."/>
            <person name="Liu Y."/>
            <person name="Xu W."/>
            <person name="Pan J."/>
            <person name="Luo Z.H."/>
            <person name="Li M."/>
        </authorList>
    </citation>
    <scope>NUCLEOTIDE SEQUENCE [LARGE SCALE GENOMIC DNA]</scope>
    <source>
        <strain evidence="1">SpSt-374</strain>
    </source>
</reference>
<gene>
    <name evidence="1" type="ORF">ENR15_11980</name>
</gene>